<reference evidence="2 3" key="1">
    <citation type="submission" date="2017-02" db="EMBL/GenBank/DDBJ databases">
        <authorList>
            <person name="Peterson S.W."/>
        </authorList>
    </citation>
    <scope>NUCLEOTIDE SEQUENCE [LARGE SCALE GENOMIC DNA]</scope>
    <source>
        <strain evidence="2 3">DSM 25262</strain>
    </source>
</reference>
<name>A0A1T5LR25_9BACT</name>
<proteinExistence type="predicted"/>
<keyword evidence="1" id="KW-1133">Transmembrane helix</keyword>
<dbReference type="Proteomes" id="UP000190961">
    <property type="component" value="Unassembled WGS sequence"/>
</dbReference>
<accession>A0A1T5LR25</accession>
<dbReference type="RefSeq" id="WP_143785809.1">
    <property type="nucleotide sequence ID" value="NZ_FUZU01000002.1"/>
</dbReference>
<keyword evidence="1" id="KW-0812">Transmembrane</keyword>
<gene>
    <name evidence="2" type="ORF">SAMN05660236_3735</name>
</gene>
<dbReference type="AlphaFoldDB" id="A0A1T5LR25"/>
<keyword evidence="3" id="KW-1185">Reference proteome</keyword>
<sequence>MMMTKGKVSDSKYSISGIIPVCFVISIMLLVVNDLCGQTLQPHRFEREQKNSDDYYHVISLKEEGLALFRERDKYKGNNRIWELLLLDTTLQEKKVVELEIKERYKMIGYEVAPGALFLLYRTGETNKNDFELIRIKLPGEETNRYSIKPDLDFKLTHFSKAGDSFVFGGYVNNEPAVFLYELSSGLIKVVSGLFQKDTELVDLRTNQNQTFNIVLVDRGSKGERDVIFRTYTTGGELLLEDKVPIEENITLQAGITSTLEREELMVLGTWGEKNSKQSTGFFALPVDPFGDQKILRVDFGKLRHYVDYLNPKRAEKIKEQSRLASERGEIPNFINYVMPFKVTEYKEGYLLLAEVYSPSSNLNPYYSSPYYYNPYSYGGYGFNPYYPGYYYPGMSRMYRPYQPYGNNSKSADEIKTNETVIVAFDAKGKVIWDQSIKLDEVKMASVEQASDFCISGSKLTMLYKKESELKIKSVVLPEDSVVEATEKIKTNDPVDDIRSEKDYEGGVKQWYNNTFYVWGYQTIRNVTKEDRVRDVFYINKVVVH</sequence>
<organism evidence="2 3">
    <name type="scientific">Ohtaekwangia koreensis</name>
    <dbReference type="NCBI Taxonomy" id="688867"/>
    <lineage>
        <taxon>Bacteria</taxon>
        <taxon>Pseudomonadati</taxon>
        <taxon>Bacteroidota</taxon>
        <taxon>Cytophagia</taxon>
        <taxon>Cytophagales</taxon>
        <taxon>Fulvivirgaceae</taxon>
        <taxon>Ohtaekwangia</taxon>
    </lineage>
</organism>
<evidence type="ECO:0000256" key="1">
    <source>
        <dbReference type="SAM" id="Phobius"/>
    </source>
</evidence>
<dbReference type="OrthoDB" id="1059469at2"/>
<evidence type="ECO:0000313" key="2">
    <source>
        <dbReference type="EMBL" id="SKC78390.1"/>
    </source>
</evidence>
<evidence type="ECO:0000313" key="3">
    <source>
        <dbReference type="Proteomes" id="UP000190961"/>
    </source>
</evidence>
<keyword evidence="1" id="KW-0472">Membrane</keyword>
<feature type="transmembrane region" description="Helical" evidence="1">
    <location>
        <begin position="12"/>
        <end position="32"/>
    </location>
</feature>
<dbReference type="STRING" id="688867.SAMN05660236_3735"/>
<protein>
    <submittedName>
        <fullName evidence="2">Uncharacterized protein</fullName>
    </submittedName>
</protein>
<dbReference type="EMBL" id="FUZU01000002">
    <property type="protein sequence ID" value="SKC78390.1"/>
    <property type="molecule type" value="Genomic_DNA"/>
</dbReference>